<name>A0A1F8CM37_9BACT</name>
<comment type="caution">
    <text evidence="1">The sequence shown here is derived from an EMBL/GenBank/DDBJ whole genome shotgun (WGS) entry which is preliminary data.</text>
</comment>
<dbReference type="EMBL" id="MGHU01000032">
    <property type="protein sequence ID" value="OGM77136.1"/>
    <property type="molecule type" value="Genomic_DNA"/>
</dbReference>
<dbReference type="AlphaFoldDB" id="A0A1F8CM37"/>
<evidence type="ECO:0000313" key="2">
    <source>
        <dbReference type="Proteomes" id="UP000179241"/>
    </source>
</evidence>
<reference evidence="1 2" key="1">
    <citation type="journal article" date="2016" name="Nat. Commun.">
        <title>Thousands of microbial genomes shed light on interconnected biogeochemical processes in an aquifer system.</title>
        <authorList>
            <person name="Anantharaman K."/>
            <person name="Brown C.T."/>
            <person name="Hug L.A."/>
            <person name="Sharon I."/>
            <person name="Castelle C.J."/>
            <person name="Probst A.J."/>
            <person name="Thomas B.C."/>
            <person name="Singh A."/>
            <person name="Wilkins M.J."/>
            <person name="Karaoz U."/>
            <person name="Brodie E.L."/>
            <person name="Williams K.H."/>
            <person name="Hubbard S.S."/>
            <person name="Banfield J.F."/>
        </authorList>
    </citation>
    <scope>NUCLEOTIDE SEQUENCE [LARGE SCALE GENOMIC DNA]</scope>
</reference>
<accession>A0A1F8CM37</accession>
<evidence type="ECO:0000313" key="1">
    <source>
        <dbReference type="EMBL" id="OGM77136.1"/>
    </source>
</evidence>
<gene>
    <name evidence="1" type="ORF">A2188_00020</name>
</gene>
<sequence length="72" mass="8643">MIIQKEVISFGELIKKAKLKFDWHIDPIKLGTQFLSVDQLKDYPRLMKPLDETKWQSFFRSEAKKLDKDIFK</sequence>
<dbReference type="Proteomes" id="UP000179241">
    <property type="component" value="Unassembled WGS sequence"/>
</dbReference>
<organism evidence="1 2">
    <name type="scientific">Candidatus Woesebacteria bacterium RIFOXYA1_FULL_43_9</name>
    <dbReference type="NCBI Taxonomy" id="1802534"/>
    <lineage>
        <taxon>Bacteria</taxon>
        <taxon>Candidatus Woeseibacteriota</taxon>
    </lineage>
</organism>
<proteinExistence type="predicted"/>
<protein>
    <submittedName>
        <fullName evidence="1">Uncharacterized protein</fullName>
    </submittedName>
</protein>